<dbReference type="EMBL" id="CP148066">
    <property type="protein sequence ID" value="WXL28113.1"/>
    <property type="molecule type" value="Genomic_DNA"/>
</dbReference>
<dbReference type="InterPro" id="IPR006145">
    <property type="entry name" value="PsdUridine_synth_RsuA/RluA"/>
</dbReference>
<dbReference type="Pfam" id="PF00849">
    <property type="entry name" value="PseudoU_synth_2"/>
    <property type="match status" value="1"/>
</dbReference>
<dbReference type="Gene3D" id="3.10.290.10">
    <property type="entry name" value="RNA-binding S4 domain"/>
    <property type="match status" value="1"/>
</dbReference>
<evidence type="ECO:0000259" key="5">
    <source>
        <dbReference type="SMART" id="SM00363"/>
    </source>
</evidence>
<dbReference type="RefSeq" id="WP_205498442.1">
    <property type="nucleotide sequence ID" value="NZ_CP148066.1"/>
</dbReference>
<keyword evidence="3" id="KW-0694">RNA-binding</keyword>
<dbReference type="InterPro" id="IPR020103">
    <property type="entry name" value="PsdUridine_synth_cat_dom_sf"/>
</dbReference>
<dbReference type="PANTHER" id="PTHR47683">
    <property type="entry name" value="PSEUDOURIDINE SYNTHASE FAMILY PROTEIN-RELATED"/>
    <property type="match status" value="1"/>
</dbReference>
<dbReference type="SMART" id="SM00363">
    <property type="entry name" value="S4"/>
    <property type="match status" value="1"/>
</dbReference>
<accession>A0ABZ2RPR8</accession>
<sequence length="243" mass="28212">MDNTNNKSNSNTEKLQKYVSASGLMSRRKAEEEIQKGMFKINGKVATLGDRVGKFDSVFYKNKKLQINKKKIYILLNKPRRVISTLSDPEGRKTIKDILPIKEYIYPVGRLDYDTTGLLLVTNDGEITNKLLHPSNEIERVYIAKLQKELTSEQLQLLNSNEFFLDGQRSKQNVEKIDDLTYKVTLREGRYHHVKNLFIAVENKVLSLHRKQFACFNDDNLRVGKWKFLSDDEVKKLKAITQK</sequence>
<dbReference type="CDD" id="cd02870">
    <property type="entry name" value="PseudoU_synth_RsuA_like"/>
    <property type="match status" value="1"/>
</dbReference>
<dbReference type="NCBIfam" id="TIGR00093">
    <property type="entry name" value="pseudouridine synthase"/>
    <property type="match status" value="1"/>
</dbReference>
<protein>
    <recommendedName>
        <fullName evidence="4">Pseudouridine synthase</fullName>
        <ecNumber evidence="4">5.4.99.-</ecNumber>
    </recommendedName>
</protein>
<reference evidence="6" key="1">
    <citation type="submission" date="2024-03" db="EMBL/GenBank/DDBJ databases">
        <title>Complete genome sequence of Mycoplasma gypis type strain B1/T1.</title>
        <authorList>
            <person name="Spergser J."/>
        </authorList>
    </citation>
    <scope>NUCLEOTIDE SEQUENCE [LARGE SCALE GENOMIC DNA]</scope>
    <source>
        <strain evidence="6">B1/T1</strain>
    </source>
</reference>
<keyword evidence="7" id="KW-1185">Reference proteome</keyword>
<dbReference type="PROSITE" id="PS01149">
    <property type="entry name" value="PSI_RSU"/>
    <property type="match status" value="1"/>
</dbReference>
<comment type="similarity">
    <text evidence="1 4">Belongs to the pseudouridine synthase RsuA family.</text>
</comment>
<evidence type="ECO:0000256" key="3">
    <source>
        <dbReference type="PROSITE-ProRule" id="PRU00182"/>
    </source>
</evidence>
<dbReference type="Proteomes" id="UP001460679">
    <property type="component" value="Chromosome"/>
</dbReference>
<evidence type="ECO:0000256" key="1">
    <source>
        <dbReference type="ARBA" id="ARBA00008348"/>
    </source>
</evidence>
<dbReference type="InterPro" id="IPR000748">
    <property type="entry name" value="PsdUridine_synth_RsuA/RluB/E/F"/>
</dbReference>
<feature type="domain" description="RNA-binding S4" evidence="5">
    <location>
        <begin position="13"/>
        <end position="80"/>
    </location>
</feature>
<dbReference type="InterPro" id="IPR050343">
    <property type="entry name" value="RsuA_PseudoU_synthase"/>
</dbReference>
<dbReference type="PROSITE" id="PS50889">
    <property type="entry name" value="S4"/>
    <property type="match status" value="1"/>
</dbReference>
<evidence type="ECO:0000313" key="6">
    <source>
        <dbReference type="EMBL" id="WXL28113.1"/>
    </source>
</evidence>
<gene>
    <name evidence="6" type="ORF">WG616_01925</name>
</gene>
<dbReference type="Pfam" id="PF01479">
    <property type="entry name" value="S4"/>
    <property type="match status" value="1"/>
</dbReference>
<dbReference type="SUPFAM" id="SSF55174">
    <property type="entry name" value="Alpha-L RNA-binding motif"/>
    <property type="match status" value="1"/>
</dbReference>
<dbReference type="InterPro" id="IPR036986">
    <property type="entry name" value="S4_RNA-bd_sf"/>
</dbReference>
<dbReference type="EC" id="5.4.99.-" evidence="4"/>
<dbReference type="PANTHER" id="PTHR47683:SF2">
    <property type="entry name" value="RNA-BINDING S4 DOMAIN-CONTAINING PROTEIN"/>
    <property type="match status" value="1"/>
</dbReference>
<dbReference type="InterPro" id="IPR042092">
    <property type="entry name" value="PsdUridine_s_RsuA/RluB/E/F_cat"/>
</dbReference>
<dbReference type="InterPro" id="IPR002942">
    <property type="entry name" value="S4_RNA-bd"/>
</dbReference>
<dbReference type="InterPro" id="IPR020094">
    <property type="entry name" value="TruA/RsuA/RluB/E/F_N"/>
</dbReference>
<dbReference type="Gene3D" id="3.30.70.1560">
    <property type="entry name" value="Alpha-L RNA-binding motif"/>
    <property type="match status" value="1"/>
</dbReference>
<dbReference type="InterPro" id="IPR018496">
    <property type="entry name" value="PsdUridine_synth_RsuA/RluB_CS"/>
</dbReference>
<keyword evidence="2 4" id="KW-0413">Isomerase</keyword>
<proteinExistence type="inferred from homology"/>
<evidence type="ECO:0000313" key="7">
    <source>
        <dbReference type="Proteomes" id="UP001460679"/>
    </source>
</evidence>
<evidence type="ECO:0000256" key="2">
    <source>
        <dbReference type="ARBA" id="ARBA00023235"/>
    </source>
</evidence>
<organism evidence="6 7">
    <name type="scientific">[Mycoplasma] gypis</name>
    <dbReference type="NCBI Taxonomy" id="92404"/>
    <lineage>
        <taxon>Bacteria</taxon>
        <taxon>Bacillati</taxon>
        <taxon>Mycoplasmatota</taxon>
        <taxon>Mycoplasmoidales</taxon>
        <taxon>Metamycoplasmataceae</taxon>
        <taxon>Metamycoplasma</taxon>
    </lineage>
</organism>
<dbReference type="GO" id="GO:0016853">
    <property type="term" value="F:isomerase activity"/>
    <property type="evidence" value="ECO:0007669"/>
    <property type="project" value="UniProtKB-KW"/>
</dbReference>
<dbReference type="Gene3D" id="3.30.70.580">
    <property type="entry name" value="Pseudouridine synthase I, catalytic domain, N-terminal subdomain"/>
    <property type="match status" value="1"/>
</dbReference>
<dbReference type="SUPFAM" id="SSF55120">
    <property type="entry name" value="Pseudouridine synthase"/>
    <property type="match status" value="1"/>
</dbReference>
<evidence type="ECO:0000256" key="4">
    <source>
        <dbReference type="RuleBase" id="RU003887"/>
    </source>
</evidence>
<dbReference type="CDD" id="cd00165">
    <property type="entry name" value="S4"/>
    <property type="match status" value="1"/>
</dbReference>
<name>A0ABZ2RPR8_9BACT</name>